<dbReference type="EMBL" id="KN831961">
    <property type="protein sequence ID" value="KIO07104.1"/>
    <property type="molecule type" value="Genomic_DNA"/>
</dbReference>
<dbReference type="OrthoDB" id="2705873at2759"/>
<gene>
    <name evidence="2" type="ORF">M404DRAFT_24192</name>
</gene>
<evidence type="ECO:0000313" key="2">
    <source>
        <dbReference type="EMBL" id="KIO07104.1"/>
    </source>
</evidence>
<dbReference type="AlphaFoldDB" id="A0A0C3PGM2"/>
<sequence length="279" mass="29067">MSSNPNNSPPNIGVLADNLARTASILQLLLGSLQGDTESRNALLVHLGSLMGPSPAPTAPEPQAASSPALLVDAPPADIVQDELAPTTTAALVDHTPTEPSPATVVVQELDASPTLDLPTFNTLPDAPSSTSTSMSTIAPSRTPSPSLLGHLDPPSPLTPTVSPNHPVSAPDAAVPVDPTTPTCQTLNASASGLDRLPANSPLTGHMSLDHPLVSLNFLRSSPSQSRLFEIQNADCLGESGLQWRVYHPNWHIELIECTSKDGGFPIYPPVPCDRCHVA</sequence>
<organism evidence="2 3">
    <name type="scientific">Pisolithus tinctorius Marx 270</name>
    <dbReference type="NCBI Taxonomy" id="870435"/>
    <lineage>
        <taxon>Eukaryota</taxon>
        <taxon>Fungi</taxon>
        <taxon>Dikarya</taxon>
        <taxon>Basidiomycota</taxon>
        <taxon>Agaricomycotina</taxon>
        <taxon>Agaricomycetes</taxon>
        <taxon>Agaricomycetidae</taxon>
        <taxon>Boletales</taxon>
        <taxon>Sclerodermatineae</taxon>
        <taxon>Pisolithaceae</taxon>
        <taxon>Pisolithus</taxon>
    </lineage>
</organism>
<dbReference type="InParanoid" id="A0A0C3PGM2"/>
<dbReference type="HOGENOM" id="CLU_059973_0_0_1"/>
<reference evidence="2 3" key="1">
    <citation type="submission" date="2014-04" db="EMBL/GenBank/DDBJ databases">
        <authorList>
            <consortium name="DOE Joint Genome Institute"/>
            <person name="Kuo A."/>
            <person name="Kohler A."/>
            <person name="Costa M.D."/>
            <person name="Nagy L.G."/>
            <person name="Floudas D."/>
            <person name="Copeland A."/>
            <person name="Barry K.W."/>
            <person name="Cichocki N."/>
            <person name="Veneault-Fourrey C."/>
            <person name="LaButti K."/>
            <person name="Lindquist E.A."/>
            <person name="Lipzen A."/>
            <person name="Lundell T."/>
            <person name="Morin E."/>
            <person name="Murat C."/>
            <person name="Sun H."/>
            <person name="Tunlid A."/>
            <person name="Henrissat B."/>
            <person name="Grigoriev I.V."/>
            <person name="Hibbett D.S."/>
            <person name="Martin F."/>
            <person name="Nordberg H.P."/>
            <person name="Cantor M.N."/>
            <person name="Hua S.X."/>
        </authorList>
    </citation>
    <scope>NUCLEOTIDE SEQUENCE [LARGE SCALE GENOMIC DNA]</scope>
    <source>
        <strain evidence="2 3">Marx 270</strain>
    </source>
</reference>
<feature type="region of interest" description="Disordered" evidence="1">
    <location>
        <begin position="116"/>
        <end position="166"/>
    </location>
</feature>
<accession>A0A0C3PGM2</accession>
<proteinExistence type="predicted"/>
<dbReference type="Proteomes" id="UP000054217">
    <property type="component" value="Unassembled WGS sequence"/>
</dbReference>
<name>A0A0C3PGM2_PISTI</name>
<feature type="compositionally biased region" description="Polar residues" evidence="1">
    <location>
        <begin position="120"/>
        <end position="146"/>
    </location>
</feature>
<evidence type="ECO:0000256" key="1">
    <source>
        <dbReference type="SAM" id="MobiDB-lite"/>
    </source>
</evidence>
<reference evidence="3" key="2">
    <citation type="submission" date="2015-01" db="EMBL/GenBank/DDBJ databases">
        <title>Evolutionary Origins and Diversification of the Mycorrhizal Mutualists.</title>
        <authorList>
            <consortium name="DOE Joint Genome Institute"/>
            <consortium name="Mycorrhizal Genomics Consortium"/>
            <person name="Kohler A."/>
            <person name="Kuo A."/>
            <person name="Nagy L.G."/>
            <person name="Floudas D."/>
            <person name="Copeland A."/>
            <person name="Barry K.W."/>
            <person name="Cichocki N."/>
            <person name="Veneault-Fourrey C."/>
            <person name="LaButti K."/>
            <person name="Lindquist E.A."/>
            <person name="Lipzen A."/>
            <person name="Lundell T."/>
            <person name="Morin E."/>
            <person name="Murat C."/>
            <person name="Riley R."/>
            <person name="Ohm R."/>
            <person name="Sun H."/>
            <person name="Tunlid A."/>
            <person name="Henrissat B."/>
            <person name="Grigoriev I.V."/>
            <person name="Hibbett D.S."/>
            <person name="Martin F."/>
        </authorList>
    </citation>
    <scope>NUCLEOTIDE SEQUENCE [LARGE SCALE GENOMIC DNA]</scope>
    <source>
        <strain evidence="3">Marx 270</strain>
    </source>
</reference>
<protein>
    <submittedName>
        <fullName evidence="2">Uncharacterized protein</fullName>
    </submittedName>
</protein>
<dbReference type="STRING" id="870435.A0A0C3PGM2"/>
<evidence type="ECO:0000313" key="3">
    <source>
        <dbReference type="Proteomes" id="UP000054217"/>
    </source>
</evidence>
<keyword evidence="3" id="KW-1185">Reference proteome</keyword>